<dbReference type="PRINTS" id="PR00420">
    <property type="entry name" value="RNGMNOXGNASE"/>
</dbReference>
<dbReference type="PANTHER" id="PTHR42685:SF22">
    <property type="entry name" value="CONDITIONED MEDIUM FACTOR RECEPTOR 1"/>
    <property type="match status" value="1"/>
</dbReference>
<name>A0A1M6GEC0_9FLAO</name>
<dbReference type="PANTHER" id="PTHR42685">
    <property type="entry name" value="GERANYLGERANYL DIPHOSPHATE REDUCTASE"/>
    <property type="match status" value="1"/>
</dbReference>
<organism evidence="2 3">
    <name type="scientific">Aequorivita viscosa</name>
    <dbReference type="NCBI Taxonomy" id="797419"/>
    <lineage>
        <taxon>Bacteria</taxon>
        <taxon>Pseudomonadati</taxon>
        <taxon>Bacteroidota</taxon>
        <taxon>Flavobacteriia</taxon>
        <taxon>Flavobacteriales</taxon>
        <taxon>Flavobacteriaceae</taxon>
        <taxon>Aequorivita</taxon>
    </lineage>
</organism>
<dbReference type="SUPFAM" id="SSF51905">
    <property type="entry name" value="FAD/NAD(P)-binding domain"/>
    <property type="match status" value="1"/>
</dbReference>
<dbReference type="Pfam" id="PF07992">
    <property type="entry name" value="Pyr_redox_2"/>
    <property type="match status" value="1"/>
</dbReference>
<dbReference type="InterPro" id="IPR023753">
    <property type="entry name" value="FAD/NAD-binding_dom"/>
</dbReference>
<accession>A0A1M6GEC0</accession>
<reference evidence="3" key="1">
    <citation type="submission" date="2016-11" db="EMBL/GenBank/DDBJ databases">
        <authorList>
            <person name="Varghese N."/>
            <person name="Submissions S."/>
        </authorList>
    </citation>
    <scope>NUCLEOTIDE SEQUENCE [LARGE SCALE GENOMIC DNA]</scope>
    <source>
        <strain evidence="3">DSM 26349</strain>
    </source>
</reference>
<feature type="domain" description="FAD/NAD(P)-binding" evidence="1">
    <location>
        <begin position="26"/>
        <end position="173"/>
    </location>
</feature>
<protein>
    <submittedName>
        <fullName evidence="2">Dehydrogenase (Flavoprotein)</fullName>
    </submittedName>
</protein>
<dbReference type="GO" id="GO:0016491">
    <property type="term" value="F:oxidoreductase activity"/>
    <property type="evidence" value="ECO:0007669"/>
    <property type="project" value="InterPro"/>
</dbReference>
<keyword evidence="3" id="KW-1185">Reference proteome</keyword>
<sequence>MKSRSTLGRDFLLALIRVMVNQAKWDIVIIGGGLAGLTTALRLATNNLKICLIEKNEYPHHKVCGEYVSNEILPYLNSLKIDPFSVGAKQISKFQLTDLKGIPINVKLPLGGFGLSRYAFDNLLFKSLQNKIEFLFDTVEQVSFQNNHFDITTKGKANLKASFVIGAFGKRSNIDSFLNRKFMSQRSPWLAVKAHYDYDFPEDTVALHTFKGGYCGLSKTETNAVNACYLATFKSFKEHKNIETFQNTALSKNPYLKSFFEEANPIFEKPLSISQISFQRKKPVENHIFMIGDSAGLIHPLCGNGMAMAIRSSQIFSDLFLDAFKNNDFDRNKLELKYTIHWQQEFGDRLKTGRFIQRIIMNPSTAKIGFTAASLVPALVPKIIEKTHGSPSK</sequence>
<dbReference type="EMBL" id="FQYV01000009">
    <property type="protein sequence ID" value="SHJ08277.1"/>
    <property type="molecule type" value="Genomic_DNA"/>
</dbReference>
<evidence type="ECO:0000259" key="1">
    <source>
        <dbReference type="Pfam" id="PF07992"/>
    </source>
</evidence>
<evidence type="ECO:0000313" key="2">
    <source>
        <dbReference type="EMBL" id="SHJ08277.1"/>
    </source>
</evidence>
<dbReference type="AlphaFoldDB" id="A0A1M6GEC0"/>
<dbReference type="InterPro" id="IPR050407">
    <property type="entry name" value="Geranylgeranyl_reductase"/>
</dbReference>
<dbReference type="RefSeq" id="WP_317042274.1">
    <property type="nucleotide sequence ID" value="NZ_FNNS01000011.1"/>
</dbReference>
<dbReference type="Proteomes" id="UP000184172">
    <property type="component" value="Unassembled WGS sequence"/>
</dbReference>
<evidence type="ECO:0000313" key="3">
    <source>
        <dbReference type="Proteomes" id="UP000184172"/>
    </source>
</evidence>
<dbReference type="STRING" id="797419.SAMN05216556_11157"/>
<proteinExistence type="predicted"/>
<gene>
    <name evidence="2" type="ORF">SAMN04487908_10958</name>
</gene>
<dbReference type="Gene3D" id="3.50.50.60">
    <property type="entry name" value="FAD/NAD(P)-binding domain"/>
    <property type="match status" value="1"/>
</dbReference>
<dbReference type="InterPro" id="IPR036188">
    <property type="entry name" value="FAD/NAD-bd_sf"/>
</dbReference>